<name>A0A7S0DH15_9EUKA</name>
<feature type="domain" description="CobW C-terminal" evidence="7">
    <location>
        <begin position="144"/>
        <end position="241"/>
    </location>
</feature>
<dbReference type="GO" id="GO:0016787">
    <property type="term" value="F:hydrolase activity"/>
    <property type="evidence" value="ECO:0007669"/>
    <property type="project" value="UniProtKB-KW"/>
</dbReference>
<dbReference type="InterPro" id="IPR051316">
    <property type="entry name" value="Zinc-reg_GTPase_activator"/>
</dbReference>
<feature type="compositionally biased region" description="Basic residues" evidence="6">
    <location>
        <begin position="268"/>
        <end position="279"/>
    </location>
</feature>
<evidence type="ECO:0000256" key="2">
    <source>
        <dbReference type="ARBA" id="ARBA00022801"/>
    </source>
</evidence>
<comment type="similarity">
    <text evidence="4">Belongs to the SIMIBI class G3E GTPase family. ZNG1 subfamily.</text>
</comment>
<dbReference type="SMART" id="SM00833">
    <property type="entry name" value="CobW_C"/>
    <property type="match status" value="1"/>
</dbReference>
<dbReference type="Gene3D" id="3.30.1220.10">
    <property type="entry name" value="CobW-like, C-terminal domain"/>
    <property type="match status" value="1"/>
</dbReference>
<proteinExistence type="inferred from homology"/>
<protein>
    <recommendedName>
        <fullName evidence="7">CobW C-terminal domain-containing protein</fullName>
    </recommendedName>
</protein>
<feature type="compositionally biased region" description="Basic residues" evidence="6">
    <location>
        <begin position="122"/>
        <end position="134"/>
    </location>
</feature>
<dbReference type="PANTHER" id="PTHR13748">
    <property type="entry name" value="COBW-RELATED"/>
    <property type="match status" value="1"/>
</dbReference>
<organism evidence="8">
    <name type="scientific">Amorphochlora amoebiformis</name>
    <dbReference type="NCBI Taxonomy" id="1561963"/>
    <lineage>
        <taxon>Eukaryota</taxon>
        <taxon>Sar</taxon>
        <taxon>Rhizaria</taxon>
        <taxon>Cercozoa</taxon>
        <taxon>Chlorarachniophyceae</taxon>
        <taxon>Amorphochlora</taxon>
    </lineage>
</organism>
<dbReference type="EMBL" id="HBEM01019521">
    <property type="protein sequence ID" value="CAD8454403.1"/>
    <property type="molecule type" value="Transcribed_RNA"/>
</dbReference>
<sequence length="279" mass="31731">MDAIVCLVDASHILQHLAEKPTNGSVNAAVRQVAFADRIVLNKLDLVNTTYKQKVIGEIRSINRFAPIIEANSSVVDLKSILNISAFSIEKAFEIEPELMDDEELNAPYVEHKEGHNDTHQHNHSHHNHHHHSNDRKGSHLSGVSSYGFQFEGLVSMERLNHFMTTFLNLRSEDLFRSKGVLDLAGIQDSKFVFQGVHEQIQLGPAARQWEEGEKKINKFVFIGRKLPPRKYLYDMLQACLVVNEGNSPFPTYNPDDEEKYLHDPKHTHDHAHHGHATT</sequence>
<dbReference type="InterPro" id="IPR003495">
    <property type="entry name" value="CobW/HypB/UreG_nucleotide-bd"/>
</dbReference>
<reference evidence="8" key="1">
    <citation type="submission" date="2021-01" db="EMBL/GenBank/DDBJ databases">
        <authorList>
            <person name="Corre E."/>
            <person name="Pelletier E."/>
            <person name="Niang G."/>
            <person name="Scheremetjew M."/>
            <person name="Finn R."/>
            <person name="Kale V."/>
            <person name="Holt S."/>
            <person name="Cochrane G."/>
            <person name="Meng A."/>
            <person name="Brown T."/>
            <person name="Cohen L."/>
        </authorList>
    </citation>
    <scope>NUCLEOTIDE SEQUENCE</scope>
    <source>
        <strain evidence="8">CCMP2058</strain>
    </source>
</reference>
<dbReference type="AlphaFoldDB" id="A0A7S0DH15"/>
<keyword evidence="1" id="KW-0547">Nucleotide-binding</keyword>
<dbReference type="PANTHER" id="PTHR13748:SF62">
    <property type="entry name" value="COBW DOMAIN-CONTAINING PROTEIN"/>
    <property type="match status" value="1"/>
</dbReference>
<evidence type="ECO:0000256" key="6">
    <source>
        <dbReference type="SAM" id="MobiDB-lite"/>
    </source>
</evidence>
<dbReference type="GO" id="GO:0000166">
    <property type="term" value="F:nucleotide binding"/>
    <property type="evidence" value="ECO:0007669"/>
    <property type="project" value="UniProtKB-KW"/>
</dbReference>
<comment type="catalytic activity">
    <reaction evidence="5">
        <text>GTP + H2O = GDP + phosphate + H(+)</text>
        <dbReference type="Rhea" id="RHEA:19669"/>
        <dbReference type="ChEBI" id="CHEBI:15377"/>
        <dbReference type="ChEBI" id="CHEBI:15378"/>
        <dbReference type="ChEBI" id="CHEBI:37565"/>
        <dbReference type="ChEBI" id="CHEBI:43474"/>
        <dbReference type="ChEBI" id="CHEBI:58189"/>
    </reaction>
    <physiologicalReaction direction="left-to-right" evidence="5">
        <dbReference type="Rhea" id="RHEA:19670"/>
    </physiologicalReaction>
</comment>
<evidence type="ECO:0000313" key="8">
    <source>
        <dbReference type="EMBL" id="CAD8454403.1"/>
    </source>
</evidence>
<dbReference type="Gene3D" id="3.40.50.300">
    <property type="entry name" value="P-loop containing nucleotide triphosphate hydrolases"/>
    <property type="match status" value="1"/>
</dbReference>
<evidence type="ECO:0000256" key="1">
    <source>
        <dbReference type="ARBA" id="ARBA00022741"/>
    </source>
</evidence>
<dbReference type="Pfam" id="PF07683">
    <property type="entry name" value="CobW_C"/>
    <property type="match status" value="1"/>
</dbReference>
<feature type="region of interest" description="Disordered" evidence="6">
    <location>
        <begin position="252"/>
        <end position="279"/>
    </location>
</feature>
<evidence type="ECO:0000256" key="3">
    <source>
        <dbReference type="ARBA" id="ARBA00023186"/>
    </source>
</evidence>
<accession>A0A7S0DH15</accession>
<evidence type="ECO:0000259" key="7">
    <source>
        <dbReference type="SMART" id="SM00833"/>
    </source>
</evidence>
<evidence type="ECO:0000256" key="5">
    <source>
        <dbReference type="ARBA" id="ARBA00049117"/>
    </source>
</evidence>
<dbReference type="Pfam" id="PF02492">
    <property type="entry name" value="cobW"/>
    <property type="match status" value="1"/>
</dbReference>
<gene>
    <name evidence="8" type="ORF">LAMO00422_LOCUS13344</name>
</gene>
<keyword evidence="2" id="KW-0378">Hydrolase</keyword>
<dbReference type="InterPro" id="IPR011629">
    <property type="entry name" value="CobW-like_C"/>
</dbReference>
<evidence type="ECO:0000256" key="4">
    <source>
        <dbReference type="ARBA" id="ARBA00034320"/>
    </source>
</evidence>
<keyword evidence="3" id="KW-0143">Chaperone</keyword>
<dbReference type="SUPFAM" id="SSF90002">
    <property type="entry name" value="Hypothetical protein YjiA, C-terminal domain"/>
    <property type="match status" value="1"/>
</dbReference>
<feature type="region of interest" description="Disordered" evidence="6">
    <location>
        <begin position="114"/>
        <end position="140"/>
    </location>
</feature>
<dbReference type="InterPro" id="IPR027417">
    <property type="entry name" value="P-loop_NTPase"/>
</dbReference>
<dbReference type="GO" id="GO:0005737">
    <property type="term" value="C:cytoplasm"/>
    <property type="evidence" value="ECO:0007669"/>
    <property type="project" value="TreeGrafter"/>
</dbReference>
<dbReference type="InterPro" id="IPR036627">
    <property type="entry name" value="CobW-likC_sf"/>
</dbReference>